<keyword evidence="1" id="KW-0732">Signal</keyword>
<evidence type="ECO:0000256" key="1">
    <source>
        <dbReference type="SAM" id="SignalP"/>
    </source>
</evidence>
<feature type="domain" description="Peptidase M28" evidence="2">
    <location>
        <begin position="109"/>
        <end position="321"/>
    </location>
</feature>
<dbReference type="PROSITE" id="PS00018">
    <property type="entry name" value="EF_HAND_1"/>
    <property type="match status" value="1"/>
</dbReference>
<gene>
    <name evidence="3" type="ORF">JF259_02835</name>
</gene>
<dbReference type="CDD" id="cd05660">
    <property type="entry name" value="M28_like_PA"/>
    <property type="match status" value="1"/>
</dbReference>
<feature type="signal peptide" evidence="1">
    <location>
        <begin position="1"/>
        <end position="22"/>
    </location>
</feature>
<protein>
    <submittedName>
        <fullName evidence="3">M28 family peptidase</fullName>
    </submittedName>
</protein>
<dbReference type="PROSITE" id="PS51257">
    <property type="entry name" value="PROKAR_LIPOPROTEIN"/>
    <property type="match status" value="1"/>
</dbReference>
<dbReference type="GO" id="GO:0006508">
    <property type="term" value="P:proteolysis"/>
    <property type="evidence" value="ECO:0007669"/>
    <property type="project" value="InterPro"/>
</dbReference>
<dbReference type="PANTHER" id="PTHR12147">
    <property type="entry name" value="METALLOPEPTIDASE M28 FAMILY MEMBER"/>
    <property type="match status" value="1"/>
</dbReference>
<evidence type="ECO:0000313" key="4">
    <source>
        <dbReference type="Proteomes" id="UP000610931"/>
    </source>
</evidence>
<dbReference type="SUPFAM" id="SSF53187">
    <property type="entry name" value="Zn-dependent exopeptidases"/>
    <property type="match status" value="1"/>
</dbReference>
<sequence length="338" mass="38070">MKKLLFLFCAAFIIIACGTSQSKSNGTATVDPSDYAKSITADELKTMLYTYASDDFEGRKTGEPGQKKAINFIKEHYVNTGIQSPIAEGDYFQEIPASYFNGKAKASENVLAYIKGSEKPNEIIVISAHLDHIGISGNGDINNGADDDGSGTVAILEIAEAFQKAVEKGHGPKRSILFLHVTGEEIGLFGSRYYTDVDPVFPLANTVANLNIDMIGRVDKKHENNENYLYLIGSDKLSTELHNISEAVNKKYINMTFDYTYNSDNDPNRFYYRSDHYNFAKNNIPVIFYFNGTHDDYHRPSDTPDKIHYDLLETRSRLIFYTAWELANREERIVVDKN</sequence>
<dbReference type="InterPro" id="IPR007484">
    <property type="entry name" value="Peptidase_M28"/>
</dbReference>
<comment type="caution">
    <text evidence="3">The sequence shown here is derived from an EMBL/GenBank/DDBJ whole genome shotgun (WGS) entry which is preliminary data.</text>
</comment>
<dbReference type="Gene3D" id="3.40.630.10">
    <property type="entry name" value="Zn peptidases"/>
    <property type="match status" value="1"/>
</dbReference>
<dbReference type="InterPro" id="IPR018247">
    <property type="entry name" value="EF_Hand_1_Ca_BS"/>
</dbReference>
<evidence type="ECO:0000259" key="2">
    <source>
        <dbReference type="Pfam" id="PF04389"/>
    </source>
</evidence>
<dbReference type="Proteomes" id="UP000610931">
    <property type="component" value="Unassembled WGS sequence"/>
</dbReference>
<organism evidence="3 4">
    <name type="scientific">Snuella sedimenti</name>
    <dbReference type="NCBI Taxonomy" id="2798802"/>
    <lineage>
        <taxon>Bacteria</taxon>
        <taxon>Pseudomonadati</taxon>
        <taxon>Bacteroidota</taxon>
        <taxon>Flavobacteriia</taxon>
        <taxon>Flavobacteriales</taxon>
        <taxon>Flavobacteriaceae</taxon>
        <taxon>Snuella</taxon>
    </lineage>
</organism>
<keyword evidence="4" id="KW-1185">Reference proteome</keyword>
<reference evidence="3" key="1">
    <citation type="submission" date="2020-12" db="EMBL/GenBank/DDBJ databases">
        <title>Snuella sp. nov., isolated from sediment in Incheon.</title>
        <authorList>
            <person name="Kim W."/>
        </authorList>
    </citation>
    <scope>NUCLEOTIDE SEQUENCE</scope>
    <source>
        <strain evidence="3">CAU 1569</strain>
    </source>
</reference>
<dbReference type="GO" id="GO:0008235">
    <property type="term" value="F:metalloexopeptidase activity"/>
    <property type="evidence" value="ECO:0007669"/>
    <property type="project" value="InterPro"/>
</dbReference>
<dbReference type="EMBL" id="JAELVQ010000002">
    <property type="protein sequence ID" value="MBJ6367016.1"/>
    <property type="molecule type" value="Genomic_DNA"/>
</dbReference>
<dbReference type="Pfam" id="PF04389">
    <property type="entry name" value="Peptidase_M28"/>
    <property type="match status" value="1"/>
</dbReference>
<proteinExistence type="predicted"/>
<dbReference type="RefSeq" id="WP_199113100.1">
    <property type="nucleotide sequence ID" value="NZ_JAELVQ010000002.1"/>
</dbReference>
<dbReference type="PANTHER" id="PTHR12147:SF26">
    <property type="entry name" value="PEPTIDASE M28 DOMAIN-CONTAINING PROTEIN"/>
    <property type="match status" value="1"/>
</dbReference>
<feature type="chain" id="PRO_5035207882" evidence="1">
    <location>
        <begin position="23"/>
        <end position="338"/>
    </location>
</feature>
<dbReference type="AlphaFoldDB" id="A0A8J7LXM9"/>
<accession>A0A8J7LXM9</accession>
<evidence type="ECO:0000313" key="3">
    <source>
        <dbReference type="EMBL" id="MBJ6367016.1"/>
    </source>
</evidence>
<name>A0A8J7LXM9_9FLAO</name>
<dbReference type="InterPro" id="IPR045175">
    <property type="entry name" value="M28_fam"/>
</dbReference>